<evidence type="ECO:0000313" key="9">
    <source>
        <dbReference type="Proteomes" id="UP000033058"/>
    </source>
</evidence>
<comment type="similarity">
    <text evidence="1 5">Belongs to the peptidase S8 family.</text>
</comment>
<evidence type="ECO:0000256" key="6">
    <source>
        <dbReference type="SAM" id="MobiDB-lite"/>
    </source>
</evidence>
<evidence type="ECO:0000313" key="8">
    <source>
        <dbReference type="EMBL" id="AKB39320.1"/>
    </source>
</evidence>
<evidence type="ECO:0000256" key="3">
    <source>
        <dbReference type="ARBA" id="ARBA00022801"/>
    </source>
</evidence>
<dbReference type="Proteomes" id="UP000033058">
    <property type="component" value="Chromosome"/>
</dbReference>
<dbReference type="InterPro" id="IPR051048">
    <property type="entry name" value="Peptidase_S8/S53_subtilisin"/>
</dbReference>
<dbReference type="PROSITE" id="PS51892">
    <property type="entry name" value="SUBTILASE"/>
    <property type="match status" value="1"/>
</dbReference>
<evidence type="ECO:0000259" key="7">
    <source>
        <dbReference type="Pfam" id="PF00082"/>
    </source>
</evidence>
<evidence type="ECO:0000256" key="4">
    <source>
        <dbReference type="ARBA" id="ARBA00022825"/>
    </source>
</evidence>
<protein>
    <recommendedName>
        <fullName evidence="7">Peptidase S8/S53 domain-containing protein</fullName>
    </recommendedName>
</protein>
<dbReference type="GO" id="GO:0006508">
    <property type="term" value="P:proteolysis"/>
    <property type="evidence" value="ECO:0007669"/>
    <property type="project" value="UniProtKB-KW"/>
</dbReference>
<dbReference type="AlphaFoldDB" id="A0A0E3PSX6"/>
<proteinExistence type="inferred from homology"/>
<dbReference type="SUPFAM" id="SSF52743">
    <property type="entry name" value="Subtilisin-like"/>
    <property type="match status" value="1"/>
</dbReference>
<dbReference type="Pfam" id="PF00082">
    <property type="entry name" value="Peptidase_S8"/>
    <property type="match status" value="1"/>
</dbReference>
<evidence type="ECO:0000256" key="2">
    <source>
        <dbReference type="ARBA" id="ARBA00022670"/>
    </source>
</evidence>
<keyword evidence="3" id="KW-0378">Hydrolase</keyword>
<dbReference type="PROSITE" id="PS00138">
    <property type="entry name" value="SUBTILASE_SER"/>
    <property type="match status" value="1"/>
</dbReference>
<reference evidence="8 9" key="1">
    <citation type="submission" date="2014-07" db="EMBL/GenBank/DDBJ databases">
        <title>Methanogenic archaea and the global carbon cycle.</title>
        <authorList>
            <person name="Henriksen J.R."/>
            <person name="Luke J."/>
            <person name="Reinhart S."/>
            <person name="Benedict M.N."/>
            <person name="Youngblut N.D."/>
            <person name="Metcalf M.E."/>
            <person name="Whitaker R.J."/>
            <person name="Metcalf W.W."/>
        </authorList>
    </citation>
    <scope>NUCLEOTIDE SEQUENCE [LARGE SCALE GENOMIC DNA]</scope>
    <source>
        <strain evidence="8 9">WWM610</strain>
    </source>
</reference>
<dbReference type="PANTHER" id="PTHR43399:SF4">
    <property type="entry name" value="CELL WALL-ASSOCIATED PROTEASE"/>
    <property type="match status" value="1"/>
</dbReference>
<feature type="region of interest" description="Disordered" evidence="6">
    <location>
        <begin position="1"/>
        <end position="24"/>
    </location>
</feature>
<keyword evidence="4" id="KW-0720">Serine protease</keyword>
<dbReference type="PATRIC" id="fig|1434117.4.peg.396"/>
<dbReference type="InterPro" id="IPR034075">
    <property type="entry name" value="Glr3161-like_dom"/>
</dbReference>
<sequence>MHGEGGSSGSEQETSDSLPQENVLSNKEISYSVSSILKQTDHDSRITSKKTIENKKETEEALEAYVQLFPGTGAEVLAPLSELKEWDEDSSIAAVCVKPGSIEELYSLEGVRSVELAVPPVIRKIERGDKESLSSWSFWKQGGISGTGIKIGIISDGVEDISEADRSGALPESVHVLSPGKGTEGTVILEVVHKVSPGAELYFHSAGNNKLEFNRAIDALIAEGCQIICDDVGWPDEPFFEDGIVASHVREVIERQDILYVSAAGNDAGRHYQGMFFDNGSGWHDFSSGTSDSRNIYMDVPQGEKITVVLQWNDPWNCSENDYDLYLCDRCSGEELDASEKVQGGTEKPLEYIQYTNMEDTIKKVNISVKKHCGQDRMLEIYIYGNSSVKIHPDNLVEEDSVFGHPAVQDVICVGAVDSGNLQKSIASYSSRGPVSIYYPEYELRNKIDLSGPGSVRVSGTNGKGSLFAGTSASAPSVAGIGALVWSMCPEKNSSEIREILCFSAEDLGDPGYDTVFGHGSVNSNTAHSLKKLYADSSLSSKTYGVSSAETRGTFSLKNSIPFEQLCSLAKLSSRDR</sequence>
<dbReference type="PANTHER" id="PTHR43399">
    <property type="entry name" value="SUBTILISIN-RELATED"/>
    <property type="match status" value="1"/>
</dbReference>
<organism evidence="8 9">
    <name type="scientific">Methanosarcina mazei WWM610</name>
    <dbReference type="NCBI Taxonomy" id="1434117"/>
    <lineage>
        <taxon>Archaea</taxon>
        <taxon>Methanobacteriati</taxon>
        <taxon>Methanobacteriota</taxon>
        <taxon>Stenosarchaea group</taxon>
        <taxon>Methanomicrobia</taxon>
        <taxon>Methanosarcinales</taxon>
        <taxon>Methanosarcinaceae</taxon>
        <taxon>Methanosarcina</taxon>
    </lineage>
</organism>
<dbReference type="Gene3D" id="3.40.50.200">
    <property type="entry name" value="Peptidase S8/S53 domain"/>
    <property type="match status" value="2"/>
</dbReference>
<dbReference type="CDD" id="cd05562">
    <property type="entry name" value="Peptidases_S53_like"/>
    <property type="match status" value="1"/>
</dbReference>
<name>A0A0E3PSX6_METMZ</name>
<keyword evidence="2" id="KW-0645">Protease</keyword>
<dbReference type="InterPro" id="IPR000209">
    <property type="entry name" value="Peptidase_S8/S53_dom"/>
</dbReference>
<dbReference type="PRINTS" id="PR00723">
    <property type="entry name" value="SUBTILISIN"/>
</dbReference>
<dbReference type="EMBL" id="CP009509">
    <property type="protein sequence ID" value="AKB39320.1"/>
    <property type="molecule type" value="Genomic_DNA"/>
</dbReference>
<accession>A0A0E3PSX6</accession>
<dbReference type="GO" id="GO:0004252">
    <property type="term" value="F:serine-type endopeptidase activity"/>
    <property type="evidence" value="ECO:0007669"/>
    <property type="project" value="InterPro"/>
</dbReference>
<dbReference type="HOGENOM" id="CLU_027256_0_0_2"/>
<evidence type="ECO:0000256" key="1">
    <source>
        <dbReference type="ARBA" id="ARBA00011073"/>
    </source>
</evidence>
<dbReference type="InterPro" id="IPR015500">
    <property type="entry name" value="Peptidase_S8_subtilisin-rel"/>
</dbReference>
<dbReference type="InterPro" id="IPR023828">
    <property type="entry name" value="Peptidase_S8_Ser-AS"/>
</dbReference>
<gene>
    <name evidence="8" type="ORF">MSMAW_0329</name>
</gene>
<feature type="domain" description="Peptidase S8/S53" evidence="7">
    <location>
        <begin position="385"/>
        <end position="520"/>
    </location>
</feature>
<evidence type="ECO:0000256" key="5">
    <source>
        <dbReference type="PROSITE-ProRule" id="PRU01240"/>
    </source>
</evidence>
<dbReference type="InterPro" id="IPR036852">
    <property type="entry name" value="Peptidase_S8/S53_dom_sf"/>
</dbReference>
<comment type="caution">
    <text evidence="5">Lacks conserved residue(s) required for the propagation of feature annotation.</text>
</comment>